<name>A0A9D4XER0_PEA</name>
<dbReference type="GO" id="GO:0005524">
    <property type="term" value="F:ATP binding"/>
    <property type="evidence" value="ECO:0007669"/>
    <property type="project" value="InterPro"/>
</dbReference>
<feature type="region of interest" description="Disordered" evidence="3">
    <location>
        <begin position="212"/>
        <end position="231"/>
    </location>
</feature>
<dbReference type="EMBL" id="JAMSHJ010000004">
    <property type="protein sequence ID" value="KAI5419684.1"/>
    <property type="molecule type" value="Genomic_DNA"/>
</dbReference>
<comment type="similarity">
    <text evidence="1">Belongs to the heat shock protein 90 family.</text>
</comment>
<feature type="compositionally biased region" description="Acidic residues" evidence="3">
    <location>
        <begin position="39"/>
        <end position="50"/>
    </location>
</feature>
<organism evidence="4 5">
    <name type="scientific">Pisum sativum</name>
    <name type="common">Garden pea</name>
    <name type="synonym">Lathyrus oleraceus</name>
    <dbReference type="NCBI Taxonomy" id="3888"/>
    <lineage>
        <taxon>Eukaryota</taxon>
        <taxon>Viridiplantae</taxon>
        <taxon>Streptophyta</taxon>
        <taxon>Embryophyta</taxon>
        <taxon>Tracheophyta</taxon>
        <taxon>Spermatophyta</taxon>
        <taxon>Magnoliopsida</taxon>
        <taxon>eudicotyledons</taxon>
        <taxon>Gunneridae</taxon>
        <taxon>Pentapetalae</taxon>
        <taxon>rosids</taxon>
        <taxon>fabids</taxon>
        <taxon>Fabales</taxon>
        <taxon>Fabaceae</taxon>
        <taxon>Papilionoideae</taxon>
        <taxon>50 kb inversion clade</taxon>
        <taxon>NPAAA clade</taxon>
        <taxon>Hologalegina</taxon>
        <taxon>IRL clade</taxon>
        <taxon>Fabeae</taxon>
        <taxon>Lathyrus</taxon>
    </lineage>
</organism>
<feature type="compositionally biased region" description="Polar residues" evidence="3">
    <location>
        <begin position="15"/>
        <end position="34"/>
    </location>
</feature>
<protein>
    <submittedName>
        <fullName evidence="4">Uncharacterized protein</fullName>
    </submittedName>
</protein>
<feature type="compositionally biased region" description="Low complexity" evidence="3">
    <location>
        <begin position="353"/>
        <end position="363"/>
    </location>
</feature>
<dbReference type="GO" id="GO:0016887">
    <property type="term" value="F:ATP hydrolysis activity"/>
    <property type="evidence" value="ECO:0007669"/>
    <property type="project" value="InterPro"/>
</dbReference>
<comment type="caution">
    <text evidence="4">The sequence shown here is derived from an EMBL/GenBank/DDBJ whole genome shotgun (WGS) entry which is preliminary data.</text>
</comment>
<dbReference type="GO" id="GO:0140662">
    <property type="term" value="F:ATP-dependent protein folding chaperone"/>
    <property type="evidence" value="ECO:0007669"/>
    <property type="project" value="InterPro"/>
</dbReference>
<dbReference type="InterPro" id="IPR001404">
    <property type="entry name" value="Hsp90_fam"/>
</dbReference>
<dbReference type="Gene3D" id="3.30.230.80">
    <property type="match status" value="1"/>
</dbReference>
<keyword evidence="2" id="KW-0143">Chaperone</keyword>
<feature type="compositionally biased region" description="Basic and acidic residues" evidence="3">
    <location>
        <begin position="217"/>
        <end position="231"/>
    </location>
</feature>
<evidence type="ECO:0000256" key="1">
    <source>
        <dbReference type="ARBA" id="ARBA00008239"/>
    </source>
</evidence>
<keyword evidence="5" id="KW-1185">Reference proteome</keyword>
<dbReference type="AlphaFoldDB" id="A0A9D4XER0"/>
<dbReference type="PANTHER" id="PTHR11528">
    <property type="entry name" value="HEAT SHOCK PROTEIN 90 FAMILY MEMBER"/>
    <property type="match status" value="1"/>
</dbReference>
<evidence type="ECO:0000256" key="3">
    <source>
        <dbReference type="SAM" id="MobiDB-lite"/>
    </source>
</evidence>
<evidence type="ECO:0000313" key="5">
    <source>
        <dbReference type="Proteomes" id="UP001058974"/>
    </source>
</evidence>
<reference evidence="4 5" key="1">
    <citation type="journal article" date="2022" name="Nat. Genet.">
        <title>Improved pea reference genome and pan-genome highlight genomic features and evolutionary characteristics.</title>
        <authorList>
            <person name="Yang T."/>
            <person name="Liu R."/>
            <person name="Luo Y."/>
            <person name="Hu S."/>
            <person name="Wang D."/>
            <person name="Wang C."/>
            <person name="Pandey M.K."/>
            <person name="Ge S."/>
            <person name="Xu Q."/>
            <person name="Li N."/>
            <person name="Li G."/>
            <person name="Huang Y."/>
            <person name="Saxena R.K."/>
            <person name="Ji Y."/>
            <person name="Li M."/>
            <person name="Yan X."/>
            <person name="He Y."/>
            <person name="Liu Y."/>
            <person name="Wang X."/>
            <person name="Xiang C."/>
            <person name="Varshney R.K."/>
            <person name="Ding H."/>
            <person name="Gao S."/>
            <person name="Zong X."/>
        </authorList>
    </citation>
    <scope>NUCLEOTIDE SEQUENCE [LARGE SCALE GENOMIC DNA]</scope>
    <source>
        <strain evidence="4 5">cv. Zhongwan 6</strain>
    </source>
</reference>
<dbReference type="SUPFAM" id="SSF54211">
    <property type="entry name" value="Ribosomal protein S5 domain 2-like"/>
    <property type="match status" value="1"/>
</dbReference>
<evidence type="ECO:0000313" key="4">
    <source>
        <dbReference type="EMBL" id="KAI5419684.1"/>
    </source>
</evidence>
<dbReference type="InterPro" id="IPR020568">
    <property type="entry name" value="Ribosomal_Su5_D2-typ_SF"/>
</dbReference>
<feature type="region of interest" description="Disordered" evidence="3">
    <location>
        <begin position="596"/>
        <end position="640"/>
    </location>
</feature>
<dbReference type="GO" id="GO:0051082">
    <property type="term" value="F:unfolded protein binding"/>
    <property type="evidence" value="ECO:0007669"/>
    <property type="project" value="InterPro"/>
</dbReference>
<feature type="region of interest" description="Disordered" evidence="3">
    <location>
        <begin position="343"/>
        <end position="401"/>
    </location>
</feature>
<gene>
    <name evidence="4" type="ORF">KIW84_043737</name>
</gene>
<sequence>MLQVGPAGNKCLATPNHNSPAQTPSCSTHNTLPSQLPCYEEDADKGEDEEEKPKTKTVKETTYEWELLNDVKAVWLRSPKEVTEEEYTKFYNSLAKDFSGDKPLSWSHFTAEGDVEFKVVFYAPPKAPQDLYESYYNSNKSNLKLYVRRVFISDEFDELLPKYLSFLIGLVDSDTLPLNVSREMLQQHSSPRTIKKKLIRKALDMICKLAEEDPDESTDKEKKEESSSEVDKKSLSVKPDLKITLVFEVVKDHSEQSADIALRRLFNSRLINFFNLHPQVTKIPQSRLPEPFSQEACNLAFNEGPADFAAELSSTSNEVVEQLNNLHLTPSFKRRFYQRNATEQTVQTKQVQSFSSSETSLSSDESDSLDNQESESSWQRECTPLSDCESNPNAESGKQKESLAMSFQANVINTPSEHKISSPRFVSRCNSESPDLKIVSCADSLLTQTPALSAPERLVLGSDVKPQKMTAQKSMSGFKPAKRALDFTLTEGNGDFDYRADMLESSKAMPESEYCKSFDSVSLPREIQENLCYSFEKINQNQISLDASDDNPPSLVELVNVIDSIFSSAKTNEITKEELLQKIMVNCSDFVKATEKKSKKQRSSKSQSTGQAKGLLKNVTLQQSKNSESEKPNYSHQEVSDLTTNISESIIKILVENDSKSFSPVASQNTELPAGRAWKPAPGFKAKSLLEIQHEEQKKARTEMPVIEVATTVNSHSVTTPWVGVVANPDSIKVSSQNH</sequence>
<dbReference type="Proteomes" id="UP001058974">
    <property type="component" value="Chromosome 4"/>
</dbReference>
<accession>A0A9D4XER0</accession>
<dbReference type="Gramene" id="Psat04G0373700-T1">
    <property type="protein sequence ID" value="KAI5419684.1"/>
    <property type="gene ID" value="KIW84_043737"/>
</dbReference>
<feature type="region of interest" description="Disordered" evidence="3">
    <location>
        <begin position="1"/>
        <end position="58"/>
    </location>
</feature>
<feature type="compositionally biased region" description="Polar residues" evidence="3">
    <location>
        <begin position="343"/>
        <end position="352"/>
    </location>
</feature>
<dbReference type="Pfam" id="PF00183">
    <property type="entry name" value="HSP90"/>
    <property type="match status" value="1"/>
</dbReference>
<evidence type="ECO:0000256" key="2">
    <source>
        <dbReference type="ARBA" id="ARBA00023186"/>
    </source>
</evidence>
<feature type="compositionally biased region" description="Acidic residues" evidence="3">
    <location>
        <begin position="364"/>
        <end position="373"/>
    </location>
</feature>
<proteinExistence type="inferred from homology"/>